<dbReference type="AlphaFoldDB" id="C8VX26"/>
<proteinExistence type="predicted"/>
<evidence type="ECO:0000256" key="1">
    <source>
        <dbReference type="ARBA" id="ARBA00022801"/>
    </source>
</evidence>
<dbReference type="GO" id="GO:0016787">
    <property type="term" value="F:hydrolase activity"/>
    <property type="evidence" value="ECO:0007669"/>
    <property type="project" value="UniProtKB-KW"/>
</dbReference>
<dbReference type="InterPro" id="IPR004843">
    <property type="entry name" value="Calcineurin-like_PHP"/>
</dbReference>
<dbReference type="RefSeq" id="WP_015757313.1">
    <property type="nucleotide sequence ID" value="NC_013216.1"/>
</dbReference>
<dbReference type="Pfam" id="PF00149">
    <property type="entry name" value="Metallophos"/>
    <property type="match status" value="1"/>
</dbReference>
<dbReference type="PANTHER" id="PTHR30337">
    <property type="entry name" value="COMPONENT OF ATP-DEPENDENT DSDNA EXONUCLEASE"/>
    <property type="match status" value="1"/>
</dbReference>
<dbReference type="InterPro" id="IPR041796">
    <property type="entry name" value="Mre11_N"/>
</dbReference>
<gene>
    <name evidence="3" type="ordered locus">Dtox_1745</name>
</gene>
<evidence type="ECO:0000313" key="3">
    <source>
        <dbReference type="EMBL" id="ACV62602.1"/>
    </source>
</evidence>
<dbReference type="InterPro" id="IPR050535">
    <property type="entry name" value="DNA_Repair-Maintenance_Comp"/>
</dbReference>
<dbReference type="SUPFAM" id="SSF56300">
    <property type="entry name" value="Metallo-dependent phosphatases"/>
    <property type="match status" value="1"/>
</dbReference>
<name>C8VX26_DESAS</name>
<dbReference type="PIRSF" id="PIRSF033091">
    <property type="entry name" value="Pesterase_YhaO"/>
    <property type="match status" value="1"/>
</dbReference>
<dbReference type="Gene3D" id="3.60.21.10">
    <property type="match status" value="1"/>
</dbReference>
<dbReference type="InterPro" id="IPR014576">
    <property type="entry name" value="Pesterase_YhaO"/>
</dbReference>
<dbReference type="EMBL" id="CP001720">
    <property type="protein sequence ID" value="ACV62602.1"/>
    <property type="molecule type" value="Genomic_DNA"/>
</dbReference>
<protein>
    <submittedName>
        <fullName evidence="3">Metallophosphoesterase</fullName>
    </submittedName>
</protein>
<dbReference type="OrthoDB" id="9773856at2"/>
<reference evidence="3 4" key="1">
    <citation type="journal article" date="2009" name="Stand. Genomic Sci.">
        <title>Complete genome sequence of Desulfotomaculum acetoxidans type strain (5575).</title>
        <authorList>
            <person name="Spring S."/>
            <person name="Lapidus A."/>
            <person name="Schroder M."/>
            <person name="Gleim D."/>
            <person name="Sims D."/>
            <person name="Meincke L."/>
            <person name="Glavina Del Rio T."/>
            <person name="Tice H."/>
            <person name="Copeland A."/>
            <person name="Cheng J.F."/>
            <person name="Lucas S."/>
            <person name="Chen F."/>
            <person name="Nolan M."/>
            <person name="Bruce D."/>
            <person name="Goodwin L."/>
            <person name="Pitluck S."/>
            <person name="Ivanova N."/>
            <person name="Mavromatis K."/>
            <person name="Mikhailova N."/>
            <person name="Pati A."/>
            <person name="Chen A."/>
            <person name="Palaniappan K."/>
            <person name="Land M."/>
            <person name="Hauser L."/>
            <person name="Chang Y.J."/>
            <person name="Jeffries C.D."/>
            <person name="Chain P."/>
            <person name="Saunders E."/>
            <person name="Brettin T."/>
            <person name="Detter J.C."/>
            <person name="Goker M."/>
            <person name="Bristow J."/>
            <person name="Eisen J.A."/>
            <person name="Markowitz V."/>
            <person name="Hugenholtz P."/>
            <person name="Kyrpides N.C."/>
            <person name="Klenk H.P."/>
            <person name="Han C."/>
        </authorList>
    </citation>
    <scope>NUCLEOTIDE SEQUENCE [LARGE SCALE GENOMIC DNA]</scope>
    <source>
        <strain evidence="4">ATCC 49208 / DSM 771 / VKM B-1644</strain>
    </source>
</reference>
<dbReference type="InterPro" id="IPR029052">
    <property type="entry name" value="Metallo-depent_PP-like"/>
</dbReference>
<accession>C8VX26</accession>
<feature type="domain" description="Calcineurin-like phosphoesterase" evidence="2">
    <location>
        <begin position="5"/>
        <end position="201"/>
    </location>
</feature>
<keyword evidence="4" id="KW-1185">Reference proteome</keyword>
<evidence type="ECO:0000313" key="4">
    <source>
        <dbReference type="Proteomes" id="UP000002217"/>
    </source>
</evidence>
<dbReference type="CDD" id="cd00840">
    <property type="entry name" value="MPP_Mre11_N"/>
    <property type="match status" value="1"/>
</dbReference>
<dbReference type="HOGENOM" id="CLU_026621_4_0_9"/>
<organism evidence="3 4">
    <name type="scientific">Desulfofarcimen acetoxidans (strain ATCC 49208 / DSM 771 / KCTC 5769 / VKM B-1644 / 5575)</name>
    <name type="common">Desulfotomaculum acetoxidans</name>
    <dbReference type="NCBI Taxonomy" id="485916"/>
    <lineage>
        <taxon>Bacteria</taxon>
        <taxon>Bacillati</taxon>
        <taxon>Bacillota</taxon>
        <taxon>Clostridia</taxon>
        <taxon>Eubacteriales</taxon>
        <taxon>Peptococcaceae</taxon>
        <taxon>Desulfofarcimen</taxon>
    </lineage>
</organism>
<dbReference type="STRING" id="485916.Dtox_1745"/>
<dbReference type="KEGG" id="dae:Dtox_1745"/>
<dbReference type="eggNOG" id="COG0420">
    <property type="taxonomic scope" value="Bacteria"/>
</dbReference>
<evidence type="ECO:0000259" key="2">
    <source>
        <dbReference type="Pfam" id="PF00149"/>
    </source>
</evidence>
<dbReference type="PANTHER" id="PTHR30337:SF7">
    <property type="entry name" value="PHOSPHOESTERASE"/>
    <property type="match status" value="1"/>
</dbReference>
<dbReference type="Proteomes" id="UP000002217">
    <property type="component" value="Chromosome"/>
</dbReference>
<sequence length="420" mass="47777">MSSFTFVHAADLHLDSPFQGLKEVSPEIARVLHEATFKSLATIVEICIKEKANFLVLSGDIFDHANYSLRAWLKLREQLTILAEHNIQTFIAWGNHDFAGGSPVHIDWPDKVFFFPPGEVAEVIVSVAGKDSALLQGISYPAGQVTESYAGKFKRNNSLFHIAVLHCNVGEKPGHGNYAPCSLSELLECDFDYWALGHVHTREIMHPERPVVAYPGNSQGRHFRETGARGCYLVRVKAGQVFELVFKPTEAVRWQVEDISLDGIDSEQLLLSKLYSRLEQLSEKMAGVPLLLRLRLTGRSKLHKRLNDSLLQFDLLAELRESLEDRNPFIWLDSIKSMSRPNLDMELILSQDSLAGDFLRLVKAAQLEQSGLNEIKESLSPLLNNRRIRQSDYRLTEEKLKHWLEEAMWLGLDYLTWEEE</sequence>
<keyword evidence="1" id="KW-0378">Hydrolase</keyword>